<sequence>MLKIIIFLMLYAVLIFTDLVPIYKAKEKKTILICTGFIALAFVLQFLIIFDVHLPRYADLLEGVLKNITGYSGVQ</sequence>
<evidence type="ECO:0000313" key="2">
    <source>
        <dbReference type="EMBL" id="MPM76947.1"/>
    </source>
</evidence>
<feature type="transmembrane region" description="Helical" evidence="1">
    <location>
        <begin position="6"/>
        <end position="23"/>
    </location>
</feature>
<comment type="caution">
    <text evidence="2">The sequence shown here is derived from an EMBL/GenBank/DDBJ whole genome shotgun (WGS) entry which is preliminary data.</text>
</comment>
<accession>A0A645CJ16</accession>
<evidence type="ECO:0000256" key="1">
    <source>
        <dbReference type="SAM" id="Phobius"/>
    </source>
</evidence>
<name>A0A645CJ16_9ZZZZ</name>
<protein>
    <submittedName>
        <fullName evidence="2">Uncharacterized protein</fullName>
    </submittedName>
</protein>
<gene>
    <name evidence="2" type="ORF">SDC9_123946</name>
</gene>
<organism evidence="2">
    <name type="scientific">bioreactor metagenome</name>
    <dbReference type="NCBI Taxonomy" id="1076179"/>
    <lineage>
        <taxon>unclassified sequences</taxon>
        <taxon>metagenomes</taxon>
        <taxon>ecological metagenomes</taxon>
    </lineage>
</organism>
<keyword evidence="1" id="KW-0812">Transmembrane</keyword>
<keyword evidence="1" id="KW-1133">Transmembrane helix</keyword>
<proteinExistence type="predicted"/>
<dbReference type="EMBL" id="VSSQ01027613">
    <property type="protein sequence ID" value="MPM76947.1"/>
    <property type="molecule type" value="Genomic_DNA"/>
</dbReference>
<reference evidence="2" key="1">
    <citation type="submission" date="2019-08" db="EMBL/GenBank/DDBJ databases">
        <authorList>
            <person name="Kucharzyk K."/>
            <person name="Murdoch R.W."/>
            <person name="Higgins S."/>
            <person name="Loffler F."/>
        </authorList>
    </citation>
    <scope>NUCLEOTIDE SEQUENCE</scope>
</reference>
<feature type="transmembrane region" description="Helical" evidence="1">
    <location>
        <begin position="30"/>
        <end position="50"/>
    </location>
</feature>
<keyword evidence="1" id="KW-0472">Membrane</keyword>
<dbReference type="AlphaFoldDB" id="A0A645CJ16"/>